<gene>
    <name evidence="3" type="ORF">ACFPVY_02965</name>
</gene>
<evidence type="ECO:0000256" key="1">
    <source>
        <dbReference type="ARBA" id="ARBA00022801"/>
    </source>
</evidence>
<dbReference type="InterPro" id="IPR000073">
    <property type="entry name" value="AB_hydrolase_1"/>
</dbReference>
<dbReference type="Proteomes" id="UP001596287">
    <property type="component" value="Unassembled WGS sequence"/>
</dbReference>
<evidence type="ECO:0000259" key="2">
    <source>
        <dbReference type="Pfam" id="PF00561"/>
    </source>
</evidence>
<dbReference type="PANTHER" id="PTHR43798:SF31">
    <property type="entry name" value="AB HYDROLASE SUPERFAMILY PROTEIN YCLE"/>
    <property type="match status" value="1"/>
</dbReference>
<dbReference type="Pfam" id="PF00561">
    <property type="entry name" value="Abhydrolase_1"/>
    <property type="match status" value="1"/>
</dbReference>
<dbReference type="RefSeq" id="WP_379790231.1">
    <property type="nucleotide sequence ID" value="NZ_JBHSQB010000003.1"/>
</dbReference>
<keyword evidence="1 3" id="KW-0378">Hydrolase</keyword>
<reference evidence="4" key="1">
    <citation type="journal article" date="2019" name="Int. J. Syst. Evol. Microbiol.">
        <title>The Global Catalogue of Microorganisms (GCM) 10K type strain sequencing project: providing services to taxonomists for standard genome sequencing and annotation.</title>
        <authorList>
            <consortium name="The Broad Institute Genomics Platform"/>
            <consortium name="The Broad Institute Genome Sequencing Center for Infectious Disease"/>
            <person name="Wu L."/>
            <person name="Ma J."/>
        </authorList>
    </citation>
    <scope>NUCLEOTIDE SEQUENCE [LARGE SCALE GENOMIC DNA]</scope>
    <source>
        <strain evidence="4">CCUG 49679</strain>
    </source>
</reference>
<dbReference type="EMBL" id="JBHSQB010000003">
    <property type="protein sequence ID" value="MFC6095595.1"/>
    <property type="molecule type" value="Genomic_DNA"/>
</dbReference>
<name>A0ABW1PJK9_9FLAO</name>
<organism evidence="3 4">
    <name type="scientific">Flavobacterium qiangtangense</name>
    <dbReference type="NCBI Taxonomy" id="1442595"/>
    <lineage>
        <taxon>Bacteria</taxon>
        <taxon>Pseudomonadati</taxon>
        <taxon>Bacteroidota</taxon>
        <taxon>Flavobacteriia</taxon>
        <taxon>Flavobacteriales</taxon>
        <taxon>Flavobacteriaceae</taxon>
        <taxon>Flavobacterium</taxon>
    </lineage>
</organism>
<proteinExistence type="predicted"/>
<keyword evidence="4" id="KW-1185">Reference proteome</keyword>
<dbReference type="SUPFAM" id="SSF53474">
    <property type="entry name" value="alpha/beta-Hydrolases"/>
    <property type="match status" value="1"/>
</dbReference>
<dbReference type="InterPro" id="IPR050266">
    <property type="entry name" value="AB_hydrolase_sf"/>
</dbReference>
<evidence type="ECO:0000313" key="3">
    <source>
        <dbReference type="EMBL" id="MFC6095595.1"/>
    </source>
</evidence>
<feature type="domain" description="AB hydrolase-1" evidence="2">
    <location>
        <begin position="25"/>
        <end position="264"/>
    </location>
</feature>
<dbReference type="PANTHER" id="PTHR43798">
    <property type="entry name" value="MONOACYLGLYCEROL LIPASE"/>
    <property type="match status" value="1"/>
</dbReference>
<evidence type="ECO:0000313" key="4">
    <source>
        <dbReference type="Proteomes" id="UP001596287"/>
    </source>
</evidence>
<comment type="caution">
    <text evidence="3">The sequence shown here is derived from an EMBL/GenBank/DDBJ whole genome shotgun (WGS) entry which is preliminary data.</text>
</comment>
<accession>A0ABW1PJK9</accession>
<dbReference type="InterPro" id="IPR029058">
    <property type="entry name" value="AB_hydrolase_fold"/>
</dbReference>
<dbReference type="PRINTS" id="PR00111">
    <property type="entry name" value="ABHYDROLASE"/>
</dbReference>
<protein>
    <submittedName>
        <fullName evidence="3">Alpha/beta fold hydrolase</fullName>
    </submittedName>
</protein>
<sequence>MSFIKINQGTSQEVKIFYLDIGQGKPVVFISGWPSSSQMWESQLDVLPKNNLRCIAYDRRGFGKSDKPWESYDYDTLASDLGELLKQLDLRDVTLVGFSMGGGEVARYLSKFNDEGRVTKAILVSTVLPFLLKTDDNPDGLPQEMFDKMEEQIYDDRPKFLANFAKDFYSVSLLNKTVSDEFLDWNQFLTLQSTGNATVKSMHAWSTTDFRKDISKINVPTLIIHGTDDKTVPIEVSSDRTTEMLPQAKYIKYDGAPHGLFYTEKDKLNNDIFWFINEYQSSNS</sequence>
<dbReference type="Gene3D" id="3.40.50.1820">
    <property type="entry name" value="alpha/beta hydrolase"/>
    <property type="match status" value="1"/>
</dbReference>
<dbReference type="GO" id="GO:0016787">
    <property type="term" value="F:hydrolase activity"/>
    <property type="evidence" value="ECO:0007669"/>
    <property type="project" value="UniProtKB-KW"/>
</dbReference>